<dbReference type="GO" id="GO:0008360">
    <property type="term" value="P:regulation of cell shape"/>
    <property type="evidence" value="ECO:0007669"/>
    <property type="project" value="UniProtKB-KW"/>
</dbReference>
<feature type="transmembrane region" description="Helical" evidence="9">
    <location>
        <begin position="379"/>
        <end position="400"/>
    </location>
</feature>
<evidence type="ECO:0000256" key="1">
    <source>
        <dbReference type="ARBA" id="ARBA00004651"/>
    </source>
</evidence>
<dbReference type="InterPro" id="IPR004268">
    <property type="entry name" value="MurJ"/>
</dbReference>
<feature type="compositionally biased region" description="Low complexity" evidence="8">
    <location>
        <begin position="557"/>
        <end position="569"/>
    </location>
</feature>
<feature type="transmembrane region" description="Helical" evidence="9">
    <location>
        <begin position="73"/>
        <end position="94"/>
    </location>
</feature>
<organism evidence="10 11">
    <name type="scientific">Serinibacter salmoneus</name>
    <dbReference type="NCBI Taxonomy" id="556530"/>
    <lineage>
        <taxon>Bacteria</taxon>
        <taxon>Bacillati</taxon>
        <taxon>Actinomycetota</taxon>
        <taxon>Actinomycetes</taxon>
        <taxon>Micrococcales</taxon>
        <taxon>Beutenbergiaceae</taxon>
        <taxon>Serinibacter</taxon>
    </lineage>
</organism>
<protein>
    <submittedName>
        <fullName evidence="10">Putative peptidoglycan lipid II flippase</fullName>
    </submittedName>
</protein>
<dbReference type="Proteomes" id="UP000224915">
    <property type="component" value="Unassembled WGS sequence"/>
</dbReference>
<comment type="caution">
    <text evidence="10">The sequence shown here is derived from an EMBL/GenBank/DDBJ whole genome shotgun (WGS) entry which is preliminary data.</text>
</comment>
<dbReference type="GO" id="GO:0005886">
    <property type="term" value="C:plasma membrane"/>
    <property type="evidence" value="ECO:0007669"/>
    <property type="project" value="UniProtKB-SubCell"/>
</dbReference>
<feature type="region of interest" description="Disordered" evidence="8">
    <location>
        <begin position="557"/>
        <end position="589"/>
    </location>
</feature>
<sequence length="589" mass="58628">MPPEGGAATGGGGRLRALTSSVAGAALVITAITLVARIVGFLRWFALNAWVGPNEIGTAYGTANTIPNVLFEVAAGGALAGAVVPVVAAALAHGTRLDSSRAASALLSWTLLVLVPLGALTALAAPVFIGFLLAGQEVAADQRELAVALLRMFAVQIPLYGVAVVLSGVLQAHRRFVAPALAPLLSSLVVMTSYYLFGTLTADGVAPADLSSAAVAWLGWGTTAGVVMLVLPLVPPLWREGIRLRPGLTFPDGQGRRARSLALAGAGGLLAQQVSVVVAIRVANTAGSPDGTLTVYQSAQAVLLLPYAVLAIPVATAMFPRLSHLAAIREHGAMARESALSTRAILAIAIAGAAALAAAAVPVEALFGSVARSGSVDGLAEAVVAGSLSVVGLALMYHLSRVLLADSHSRDALVATSVGWLTVAAVAAGGALAIEPGDGVATLTLLGLAASVGTLVGGVVALVAVRRRLGGAALAGLGRTAGSGLLALTFGVLAGGALSRWLLDPASAAGAPEPLTPGVWAGIVGTLAGLLAMLLVVATLALLDRAALRRLIAARRSGSAAAPAAPEALVENDPSGASGVDTSEGRERE</sequence>
<evidence type="ECO:0000313" key="10">
    <source>
        <dbReference type="EMBL" id="PFG19454.1"/>
    </source>
</evidence>
<feature type="transmembrane region" description="Helical" evidence="9">
    <location>
        <begin position="412"/>
        <end position="434"/>
    </location>
</feature>
<feature type="transmembrane region" description="Helical" evidence="9">
    <location>
        <begin position="106"/>
        <end position="133"/>
    </location>
</feature>
<keyword evidence="3 9" id="KW-0812">Transmembrane</keyword>
<gene>
    <name evidence="10" type="ORF">ATL40_1017</name>
</gene>
<evidence type="ECO:0000256" key="4">
    <source>
        <dbReference type="ARBA" id="ARBA00022960"/>
    </source>
</evidence>
<dbReference type="InterPro" id="IPR051050">
    <property type="entry name" value="Lipid_II_flippase_MurJ/MviN"/>
</dbReference>
<keyword evidence="2" id="KW-1003">Cell membrane</keyword>
<keyword evidence="7 9" id="KW-0472">Membrane</keyword>
<dbReference type="PRINTS" id="PR01806">
    <property type="entry name" value="VIRFACTRMVIN"/>
</dbReference>
<feature type="transmembrane region" description="Helical" evidence="9">
    <location>
        <begin position="440"/>
        <end position="465"/>
    </location>
</feature>
<accession>A0A2A9CYE7</accession>
<dbReference type="GO" id="GO:0015648">
    <property type="term" value="F:lipid-linked peptidoglycan transporter activity"/>
    <property type="evidence" value="ECO:0007669"/>
    <property type="project" value="TreeGrafter"/>
</dbReference>
<feature type="transmembrane region" description="Helical" evidence="9">
    <location>
        <begin position="217"/>
        <end position="238"/>
    </location>
</feature>
<dbReference type="PANTHER" id="PTHR47019">
    <property type="entry name" value="LIPID II FLIPPASE MURJ"/>
    <property type="match status" value="1"/>
</dbReference>
<evidence type="ECO:0000256" key="2">
    <source>
        <dbReference type="ARBA" id="ARBA00022475"/>
    </source>
</evidence>
<reference evidence="10 11" key="1">
    <citation type="submission" date="2017-10" db="EMBL/GenBank/DDBJ databases">
        <title>Sequencing the genomes of 1000 actinobacteria strains.</title>
        <authorList>
            <person name="Klenk H.-P."/>
        </authorList>
    </citation>
    <scope>NUCLEOTIDE SEQUENCE [LARGE SCALE GENOMIC DNA]</scope>
    <source>
        <strain evidence="10 11">DSM 21801</strain>
    </source>
</reference>
<dbReference type="OrthoDB" id="4350032at2"/>
<evidence type="ECO:0000256" key="9">
    <source>
        <dbReference type="SAM" id="Phobius"/>
    </source>
</evidence>
<dbReference type="EMBL" id="PDJD01000001">
    <property type="protein sequence ID" value="PFG19454.1"/>
    <property type="molecule type" value="Genomic_DNA"/>
</dbReference>
<dbReference type="Pfam" id="PF03023">
    <property type="entry name" value="MurJ"/>
    <property type="match status" value="1"/>
</dbReference>
<feature type="transmembrane region" description="Helical" evidence="9">
    <location>
        <begin position="303"/>
        <end position="323"/>
    </location>
</feature>
<feature type="transmembrane region" description="Helical" evidence="9">
    <location>
        <begin position="477"/>
        <end position="498"/>
    </location>
</feature>
<feature type="transmembrane region" description="Helical" evidence="9">
    <location>
        <begin position="344"/>
        <end position="367"/>
    </location>
</feature>
<evidence type="ECO:0000256" key="8">
    <source>
        <dbReference type="SAM" id="MobiDB-lite"/>
    </source>
</evidence>
<dbReference type="RefSeq" id="WP_098468568.1">
    <property type="nucleotide sequence ID" value="NZ_PDJD01000001.1"/>
</dbReference>
<keyword evidence="5" id="KW-0573">Peptidoglycan synthesis</keyword>
<evidence type="ECO:0000256" key="7">
    <source>
        <dbReference type="ARBA" id="ARBA00023136"/>
    </source>
</evidence>
<feature type="transmembrane region" description="Helical" evidence="9">
    <location>
        <begin position="145"/>
        <end position="169"/>
    </location>
</feature>
<dbReference type="PANTHER" id="PTHR47019:SF1">
    <property type="entry name" value="LIPID II FLIPPASE MURJ"/>
    <property type="match status" value="1"/>
</dbReference>
<keyword evidence="4" id="KW-0133">Cell shape</keyword>
<dbReference type="AlphaFoldDB" id="A0A2A9CYE7"/>
<evidence type="ECO:0000256" key="6">
    <source>
        <dbReference type="ARBA" id="ARBA00022989"/>
    </source>
</evidence>
<evidence type="ECO:0000313" key="11">
    <source>
        <dbReference type="Proteomes" id="UP000224915"/>
    </source>
</evidence>
<evidence type="ECO:0000256" key="5">
    <source>
        <dbReference type="ARBA" id="ARBA00022984"/>
    </source>
</evidence>
<proteinExistence type="predicted"/>
<dbReference type="GO" id="GO:0009252">
    <property type="term" value="P:peptidoglycan biosynthetic process"/>
    <property type="evidence" value="ECO:0007669"/>
    <property type="project" value="UniProtKB-KW"/>
</dbReference>
<keyword evidence="6 9" id="KW-1133">Transmembrane helix</keyword>
<dbReference type="GO" id="GO:0034204">
    <property type="term" value="P:lipid translocation"/>
    <property type="evidence" value="ECO:0007669"/>
    <property type="project" value="TreeGrafter"/>
</dbReference>
<feature type="transmembrane region" description="Helical" evidence="9">
    <location>
        <begin position="259"/>
        <end position="283"/>
    </location>
</feature>
<feature type="transmembrane region" description="Helical" evidence="9">
    <location>
        <begin position="22"/>
        <end position="45"/>
    </location>
</feature>
<feature type="transmembrane region" description="Helical" evidence="9">
    <location>
        <begin position="176"/>
        <end position="197"/>
    </location>
</feature>
<name>A0A2A9CYE7_9MICO</name>
<feature type="transmembrane region" description="Helical" evidence="9">
    <location>
        <begin position="518"/>
        <end position="543"/>
    </location>
</feature>
<evidence type="ECO:0000256" key="3">
    <source>
        <dbReference type="ARBA" id="ARBA00022692"/>
    </source>
</evidence>
<keyword evidence="11" id="KW-1185">Reference proteome</keyword>
<comment type="subcellular location">
    <subcellularLocation>
        <location evidence="1">Cell membrane</location>
        <topology evidence="1">Multi-pass membrane protein</topology>
    </subcellularLocation>
</comment>